<name>A0A2W1LQG3_9BACL</name>
<proteinExistence type="predicted"/>
<dbReference type="SMART" id="SM00710">
    <property type="entry name" value="PbH1"/>
    <property type="match status" value="9"/>
</dbReference>
<dbReference type="Gene3D" id="2.160.20.10">
    <property type="entry name" value="Single-stranded right-handed beta-helix, Pectin lyase-like"/>
    <property type="match status" value="1"/>
</dbReference>
<dbReference type="NCBIfam" id="TIGR03804">
    <property type="entry name" value="para_beta_helix"/>
    <property type="match status" value="1"/>
</dbReference>
<reference evidence="4 5" key="1">
    <citation type="submission" date="2018-06" db="EMBL/GenBank/DDBJ databases">
        <title>Paenibacillus imtechensis sp. nov.</title>
        <authorList>
            <person name="Pinnaka A.K."/>
            <person name="Singh H."/>
            <person name="Kaur M."/>
        </authorList>
    </citation>
    <scope>NUCLEOTIDE SEQUENCE [LARGE SCALE GENOMIC DNA]</scope>
    <source>
        <strain evidence="4 5">SMB1</strain>
    </source>
</reference>
<dbReference type="OrthoDB" id="6502305at2"/>
<feature type="region of interest" description="Disordered" evidence="1">
    <location>
        <begin position="375"/>
        <end position="396"/>
    </location>
</feature>
<dbReference type="Proteomes" id="UP000249522">
    <property type="component" value="Unassembled WGS sequence"/>
</dbReference>
<evidence type="ECO:0000259" key="2">
    <source>
        <dbReference type="Pfam" id="PF05048"/>
    </source>
</evidence>
<organism evidence="4 5">
    <name type="scientific">Paenibacillus sambharensis</name>
    <dbReference type="NCBI Taxonomy" id="1803190"/>
    <lineage>
        <taxon>Bacteria</taxon>
        <taxon>Bacillati</taxon>
        <taxon>Bacillota</taxon>
        <taxon>Bacilli</taxon>
        <taxon>Bacillales</taxon>
        <taxon>Paenibacillaceae</taxon>
        <taxon>Paenibacillus</taxon>
    </lineage>
</organism>
<dbReference type="AlphaFoldDB" id="A0A2W1LQG3"/>
<sequence>MKLRKWKVSLIAVLCMTLVAGVYVPGNSYKAYAAETVNARDFGVRAGVTSDQSAALHAAMKHFYDRGVQGTVYLPAGTYYVDNAVRLHAGVSLVGDGMGRTIIKKTGTVGSYVFGNPILRGNNDLNATVSYLTIDADRTNRAARGLGQVGGINIDADIRRLTLSNVEIRDTTIGALLRRTKDSVITNSVFDRTSGHAIAAGHESYPVGEFRNVQITKNRITNSTGGSGINLSRAAHSVVTDNEIINSVQQSDTYGGIRIPNGGEYNTVKNNRIVNYPRGIFLTTGARYNTIENNTIVDSRIHGILVESNNNYFRGNIIQQVNTSLNPETIRLSNASSNEVSGNRMSTYSSFRNFGIRVTGNSNNNQILNNVTSTSGTSVSIEGGSGNTVRGNTNTR</sequence>
<feature type="compositionally biased region" description="Polar residues" evidence="1">
    <location>
        <begin position="387"/>
        <end position="396"/>
    </location>
</feature>
<evidence type="ECO:0000313" key="4">
    <source>
        <dbReference type="EMBL" id="PZD97182.1"/>
    </source>
</evidence>
<feature type="domain" description="Periplasmic copper-binding protein NosD beta helix" evidence="2">
    <location>
        <begin position="251"/>
        <end position="388"/>
    </location>
</feature>
<dbReference type="SUPFAM" id="SSF51126">
    <property type="entry name" value="Pectin lyase-like"/>
    <property type="match status" value="1"/>
</dbReference>
<dbReference type="InterPro" id="IPR011050">
    <property type="entry name" value="Pectin_lyase_fold/virulence"/>
</dbReference>
<protein>
    <submittedName>
        <fullName evidence="4">Uncharacterized protein</fullName>
    </submittedName>
</protein>
<gene>
    <name evidence="4" type="ORF">DNH61_04280</name>
</gene>
<evidence type="ECO:0000256" key="1">
    <source>
        <dbReference type="SAM" id="MobiDB-lite"/>
    </source>
</evidence>
<dbReference type="InterPro" id="IPR024535">
    <property type="entry name" value="RHGA/B-epi-like_pectate_lyase"/>
</dbReference>
<feature type="domain" description="Rhamnogalacturonase A/B/Epimerase-like pectate lyase" evidence="3">
    <location>
        <begin position="37"/>
        <end position="247"/>
    </location>
</feature>
<accession>A0A2W1LQG3</accession>
<evidence type="ECO:0000259" key="3">
    <source>
        <dbReference type="Pfam" id="PF12708"/>
    </source>
</evidence>
<dbReference type="InterPro" id="IPR007742">
    <property type="entry name" value="NosD_dom"/>
</dbReference>
<dbReference type="InterPro" id="IPR012334">
    <property type="entry name" value="Pectin_lyas_fold"/>
</dbReference>
<evidence type="ECO:0000313" key="5">
    <source>
        <dbReference type="Proteomes" id="UP000249522"/>
    </source>
</evidence>
<keyword evidence="5" id="KW-1185">Reference proteome</keyword>
<dbReference type="Pfam" id="PF12708">
    <property type="entry name" value="Pect-lyase_RHGA_epim"/>
    <property type="match status" value="1"/>
</dbReference>
<comment type="caution">
    <text evidence="4">The sequence shown here is derived from an EMBL/GenBank/DDBJ whole genome shotgun (WGS) entry which is preliminary data.</text>
</comment>
<dbReference type="RefSeq" id="WP_111145440.1">
    <property type="nucleotide sequence ID" value="NZ_QKRB01000031.1"/>
</dbReference>
<dbReference type="InterPro" id="IPR022441">
    <property type="entry name" value="Para_beta_helix_rpt-2"/>
</dbReference>
<dbReference type="EMBL" id="QKRB01000031">
    <property type="protein sequence ID" value="PZD97182.1"/>
    <property type="molecule type" value="Genomic_DNA"/>
</dbReference>
<dbReference type="InterPro" id="IPR006626">
    <property type="entry name" value="PbH1"/>
</dbReference>
<dbReference type="Pfam" id="PF05048">
    <property type="entry name" value="NosD"/>
    <property type="match status" value="1"/>
</dbReference>